<dbReference type="Proteomes" id="UP001244341">
    <property type="component" value="Chromosome 11b"/>
</dbReference>
<name>A0ABY8UGK0_TETOB</name>
<sequence>MLRTASAAAASDAAVYSVEKCFFVAEEPPLGRVAAGHHSKCLPGRNLGNYLLKMSLVRVLVLVALVAVVAAQPCIECKDCKTNNCYSQCKPSCGIDINDCKKRGESYGVNIGKDACKTTQTYCGGSRTIGGPKPPVKVSFKQCQNIAYGTCQSKAKETASKGACVTSFNGFNQCNRQQFADFFYPEVNELCARAVMAIPK</sequence>
<gene>
    <name evidence="1" type="ORF">OEZ85_006118</name>
</gene>
<keyword evidence="2" id="KW-1185">Reference proteome</keyword>
<protein>
    <submittedName>
        <fullName evidence="1">Uncharacterized protein</fullName>
    </submittedName>
</protein>
<accession>A0ABY8UGK0</accession>
<reference evidence="1 2" key="1">
    <citation type="submission" date="2023-05" db="EMBL/GenBank/DDBJ databases">
        <title>A 100% complete, gapless, phased diploid assembly of the Scenedesmus obliquus UTEX 3031 genome.</title>
        <authorList>
            <person name="Biondi T.C."/>
            <person name="Hanschen E.R."/>
            <person name="Kwon T."/>
            <person name="Eng W."/>
            <person name="Kruse C.P.S."/>
            <person name="Koehler S.I."/>
            <person name="Kunde Y."/>
            <person name="Gleasner C.D."/>
            <person name="You Mak K.T."/>
            <person name="Polle J."/>
            <person name="Hovde B.T."/>
            <person name="Starkenburg S.R."/>
        </authorList>
    </citation>
    <scope>NUCLEOTIDE SEQUENCE [LARGE SCALE GENOMIC DNA]</scope>
    <source>
        <strain evidence="1 2">DOE0152z</strain>
    </source>
</reference>
<organism evidence="1 2">
    <name type="scientific">Tetradesmus obliquus</name>
    <name type="common">Green alga</name>
    <name type="synonym">Acutodesmus obliquus</name>
    <dbReference type="NCBI Taxonomy" id="3088"/>
    <lineage>
        <taxon>Eukaryota</taxon>
        <taxon>Viridiplantae</taxon>
        <taxon>Chlorophyta</taxon>
        <taxon>core chlorophytes</taxon>
        <taxon>Chlorophyceae</taxon>
        <taxon>CS clade</taxon>
        <taxon>Sphaeropleales</taxon>
        <taxon>Scenedesmaceae</taxon>
        <taxon>Tetradesmus</taxon>
    </lineage>
</organism>
<dbReference type="EMBL" id="CP126218">
    <property type="protein sequence ID" value="WIA20285.1"/>
    <property type="molecule type" value="Genomic_DNA"/>
</dbReference>
<evidence type="ECO:0000313" key="1">
    <source>
        <dbReference type="EMBL" id="WIA20285.1"/>
    </source>
</evidence>
<evidence type="ECO:0000313" key="2">
    <source>
        <dbReference type="Proteomes" id="UP001244341"/>
    </source>
</evidence>
<proteinExistence type="predicted"/>